<accession>A0A059Y2F3</accession>
<sequence length="352" mass="40223">MLRDHERRRNGKIRAEEKRRFFKRLDLALEAVSDIAKTDWLIKKTFTALLNLKGDFARRGYVVYEPETCMRGRPFGRVVRKHLEPVFRALPVLPVDLEDPQKYQTIARLIEEGFERSRELGEDWSLAQEAVGNLLIPVFQALADFYRNSLPEEKTGLCKFCFRLKRSGSDYCPFHTRAKPNCNEIGNVDRKGNRGRYVEALRKNPSEAFRRTKVLSHARFRLAGPDERILSGNIGRSWSSAREDLARYLEKDAPHVFERIKKALSVSDWETAVKDMGAGLGDIPPPPWPVSGVLFWLRAAEAYFSSGFEKTSTKANRIRAMLARGAKQTDIARSVGTSRQLVNRIANGKRGK</sequence>
<keyword evidence="2" id="KW-1185">Reference proteome</keyword>
<dbReference type="AlphaFoldDB" id="A0A059Y2F3"/>
<evidence type="ECO:0000313" key="1">
    <source>
        <dbReference type="EMBL" id="AIA31667.1"/>
    </source>
</evidence>
<dbReference type="KEGG" id="lfp:Y981_05400"/>
<gene>
    <name evidence="1" type="ORF">Y981_05400</name>
</gene>
<evidence type="ECO:0000313" key="2">
    <source>
        <dbReference type="Proteomes" id="UP000027059"/>
    </source>
</evidence>
<dbReference type="HOGENOM" id="CLU_787076_0_0_0"/>
<protein>
    <submittedName>
        <fullName evidence="1">Uncharacterized protein</fullName>
    </submittedName>
</protein>
<reference evidence="2" key="1">
    <citation type="submission" date="2014-02" db="EMBL/GenBank/DDBJ databases">
        <title>Complete genome sequence and comparative genomic analysis of the nitrogen-fixing bacterium Leptospirillum ferriphilum YSK.</title>
        <authorList>
            <person name="Guo X."/>
            <person name="Yin H."/>
            <person name="Liang Y."/>
            <person name="Hu Q."/>
            <person name="Ma L."/>
            <person name="Xiao Y."/>
            <person name="Zhang X."/>
            <person name="Qiu G."/>
            <person name="Liu X."/>
        </authorList>
    </citation>
    <scope>NUCLEOTIDE SEQUENCE [LARGE SCALE GENOMIC DNA]</scope>
    <source>
        <strain evidence="2">YSK</strain>
    </source>
</reference>
<dbReference type="OrthoDB" id="9957514at2"/>
<organism evidence="1 2">
    <name type="scientific">Leptospirillum ferriphilum YSK</name>
    <dbReference type="NCBI Taxonomy" id="1441628"/>
    <lineage>
        <taxon>Bacteria</taxon>
        <taxon>Pseudomonadati</taxon>
        <taxon>Nitrospirota</taxon>
        <taxon>Nitrospiria</taxon>
        <taxon>Nitrospirales</taxon>
        <taxon>Nitrospiraceae</taxon>
        <taxon>Leptospirillum</taxon>
    </lineage>
</organism>
<dbReference type="RefSeq" id="WP_038505118.1">
    <property type="nucleotide sequence ID" value="NZ_CP007243.1"/>
</dbReference>
<name>A0A059Y2F3_9BACT</name>
<proteinExistence type="predicted"/>
<dbReference type="Proteomes" id="UP000027059">
    <property type="component" value="Chromosome"/>
</dbReference>
<dbReference type="EMBL" id="CP007243">
    <property type="protein sequence ID" value="AIA31667.1"/>
    <property type="molecule type" value="Genomic_DNA"/>
</dbReference>
<reference evidence="1 2" key="2">
    <citation type="journal article" date="2015" name="Biomed. Res. Int.">
        <title>Effects of Arsenite Resistance on the Growth and Functional Gene Expression of Leptospirillum ferriphilum and Acidithiobacillus thiooxidans in Pure Culture and Coculture.</title>
        <authorList>
            <person name="Jiang H."/>
            <person name="Liang Y."/>
            <person name="Yin H."/>
            <person name="Xiao Y."/>
            <person name="Guo X."/>
            <person name="Xu Y."/>
            <person name="Hu Q."/>
            <person name="Liu H."/>
            <person name="Liu X."/>
        </authorList>
    </citation>
    <scope>NUCLEOTIDE SEQUENCE [LARGE SCALE GENOMIC DNA]</scope>
    <source>
        <strain evidence="1 2">YSK</strain>
    </source>
</reference>